<protein>
    <recommendedName>
        <fullName evidence="3">Lipoprotein</fullName>
    </recommendedName>
</protein>
<dbReference type="PROSITE" id="PS51257">
    <property type="entry name" value="PROKAR_LIPOPROTEIN"/>
    <property type="match status" value="1"/>
</dbReference>
<dbReference type="EMBL" id="PRDM01000002">
    <property type="protein sequence ID" value="MBE8725824.1"/>
    <property type="molecule type" value="Genomic_DNA"/>
</dbReference>
<comment type="caution">
    <text evidence="1">The sequence shown here is derived from an EMBL/GenBank/DDBJ whole genome shotgun (WGS) entry which is preliminary data.</text>
</comment>
<reference evidence="1 2" key="1">
    <citation type="submission" date="2018-07" db="EMBL/GenBank/DDBJ databases">
        <title>Genome assembly of strain KB82.</title>
        <authorList>
            <person name="Kukolya J."/>
            <person name="Horvath B."/>
            <person name="Nagy I."/>
            <person name="Toth A."/>
        </authorList>
    </citation>
    <scope>NUCLEOTIDE SEQUENCE [LARGE SCALE GENOMIC DNA]</scope>
    <source>
        <strain evidence="1 2">Kb82</strain>
    </source>
</reference>
<evidence type="ECO:0000313" key="1">
    <source>
        <dbReference type="EMBL" id="MBE8725824.1"/>
    </source>
</evidence>
<accession>A0ABR9TLB1</accession>
<organism evidence="1 2">
    <name type="scientific">Flavobacterium hungaricum</name>
    <dbReference type="NCBI Taxonomy" id="2082725"/>
    <lineage>
        <taxon>Bacteria</taxon>
        <taxon>Pseudomonadati</taxon>
        <taxon>Bacteroidota</taxon>
        <taxon>Flavobacteriia</taxon>
        <taxon>Flavobacteriales</taxon>
        <taxon>Flavobacteriaceae</taxon>
        <taxon>Flavobacterium</taxon>
    </lineage>
</organism>
<keyword evidence="2" id="KW-1185">Reference proteome</keyword>
<sequence length="290" mass="34108">MIKKISNILIILIGLSSCKQEKSKIQNPLTNQNDSVTSNYILEKNKDTEFFNPATLEGKWELKKSLIVNSNSSKINKFEILNNEFILGDEDCNAHFKIDSIHNLEYYIEGHFYGHSLKDEMKILNRKLYDSFKINSNTFKGAITTTCDTPFHELYLFGDNLVVWYYGNYMQFVKKKEDNKVLLFKCKENDNGKSIYDDPLNKICECNESTFENAYKIFYDESPDYLKKDLLKKLPAKNFQWKSEDADVSYKWIANDTLKIDMNFQGGENHYVFYQNIKNKIEYKEYLSLP</sequence>
<dbReference type="RefSeq" id="WP_194139017.1">
    <property type="nucleotide sequence ID" value="NZ_PRDM01000002.1"/>
</dbReference>
<name>A0ABR9TLB1_9FLAO</name>
<gene>
    <name evidence="1" type="ORF">C4F50_12805</name>
</gene>
<evidence type="ECO:0000313" key="2">
    <source>
        <dbReference type="Proteomes" id="UP000640614"/>
    </source>
</evidence>
<dbReference type="Proteomes" id="UP000640614">
    <property type="component" value="Unassembled WGS sequence"/>
</dbReference>
<evidence type="ECO:0008006" key="3">
    <source>
        <dbReference type="Google" id="ProtNLM"/>
    </source>
</evidence>
<proteinExistence type="predicted"/>